<dbReference type="Gene3D" id="3.50.50.60">
    <property type="entry name" value="FAD/NAD(P)-binding domain"/>
    <property type="match status" value="1"/>
</dbReference>
<name>A0A916WAY0_9HYPH</name>
<keyword evidence="5" id="KW-1185">Reference proteome</keyword>
<gene>
    <name evidence="4" type="ORF">GCM10011385_39540</name>
</gene>
<accession>A0A916WAY0</accession>
<dbReference type="Proteomes" id="UP000636264">
    <property type="component" value="Unassembled WGS sequence"/>
</dbReference>
<dbReference type="InterPro" id="IPR006076">
    <property type="entry name" value="FAD-dep_OxRdtase"/>
</dbReference>
<protein>
    <recommendedName>
        <fullName evidence="3">FAD dependent oxidoreductase domain-containing protein</fullName>
    </recommendedName>
</protein>
<evidence type="ECO:0000256" key="1">
    <source>
        <dbReference type="ARBA" id="ARBA00023002"/>
    </source>
</evidence>
<sequence length="140" mass="15358">MRQMGRAEQELPLSARSMEIWRDMDRKLGSPTGYGRTGIMYVAYTDADEQHWTTWHEIGKRHGVVTHELSGATVAAKLPGRAAQPACGPVFASRRLRGTMACRPRHGPGGTYRRCPRFDAVRSSDRQKGSGQGVFGGDGA</sequence>
<organism evidence="4 5">
    <name type="scientific">Nitratireductor aestuarii</name>
    <dbReference type="NCBI Taxonomy" id="1735103"/>
    <lineage>
        <taxon>Bacteria</taxon>
        <taxon>Pseudomonadati</taxon>
        <taxon>Pseudomonadota</taxon>
        <taxon>Alphaproteobacteria</taxon>
        <taxon>Hyphomicrobiales</taxon>
        <taxon>Phyllobacteriaceae</taxon>
        <taxon>Nitratireductor</taxon>
    </lineage>
</organism>
<feature type="compositionally biased region" description="Gly residues" evidence="2">
    <location>
        <begin position="130"/>
        <end position="140"/>
    </location>
</feature>
<keyword evidence="1" id="KW-0560">Oxidoreductase</keyword>
<reference evidence="4" key="2">
    <citation type="submission" date="2020-09" db="EMBL/GenBank/DDBJ databases">
        <authorList>
            <person name="Sun Q."/>
            <person name="Zhou Y."/>
        </authorList>
    </citation>
    <scope>NUCLEOTIDE SEQUENCE</scope>
    <source>
        <strain evidence="4">CGMCC 1.15320</strain>
    </source>
</reference>
<evidence type="ECO:0000313" key="4">
    <source>
        <dbReference type="EMBL" id="GGA81381.1"/>
    </source>
</evidence>
<evidence type="ECO:0000313" key="5">
    <source>
        <dbReference type="Proteomes" id="UP000636264"/>
    </source>
</evidence>
<dbReference type="Pfam" id="PF01266">
    <property type="entry name" value="DAO"/>
    <property type="match status" value="1"/>
</dbReference>
<feature type="domain" description="FAD dependent oxidoreductase" evidence="3">
    <location>
        <begin position="8"/>
        <end position="88"/>
    </location>
</feature>
<evidence type="ECO:0000256" key="2">
    <source>
        <dbReference type="SAM" id="MobiDB-lite"/>
    </source>
</evidence>
<dbReference type="InterPro" id="IPR036188">
    <property type="entry name" value="FAD/NAD-bd_sf"/>
</dbReference>
<comment type="caution">
    <text evidence="4">The sequence shown here is derived from an EMBL/GenBank/DDBJ whole genome shotgun (WGS) entry which is preliminary data.</text>
</comment>
<dbReference type="GO" id="GO:0016491">
    <property type="term" value="F:oxidoreductase activity"/>
    <property type="evidence" value="ECO:0007669"/>
    <property type="project" value="UniProtKB-KW"/>
</dbReference>
<dbReference type="EMBL" id="BMIF01000020">
    <property type="protein sequence ID" value="GGA81381.1"/>
    <property type="molecule type" value="Genomic_DNA"/>
</dbReference>
<evidence type="ECO:0000259" key="3">
    <source>
        <dbReference type="Pfam" id="PF01266"/>
    </source>
</evidence>
<dbReference type="SUPFAM" id="SSF51905">
    <property type="entry name" value="FAD/NAD(P)-binding domain"/>
    <property type="match status" value="1"/>
</dbReference>
<feature type="region of interest" description="Disordered" evidence="2">
    <location>
        <begin position="121"/>
        <end position="140"/>
    </location>
</feature>
<proteinExistence type="predicted"/>
<reference evidence="4" key="1">
    <citation type="journal article" date="2014" name="Int. J. Syst. Evol. Microbiol.">
        <title>Complete genome sequence of Corynebacterium casei LMG S-19264T (=DSM 44701T), isolated from a smear-ripened cheese.</title>
        <authorList>
            <consortium name="US DOE Joint Genome Institute (JGI-PGF)"/>
            <person name="Walter F."/>
            <person name="Albersmeier A."/>
            <person name="Kalinowski J."/>
            <person name="Ruckert C."/>
        </authorList>
    </citation>
    <scope>NUCLEOTIDE SEQUENCE</scope>
    <source>
        <strain evidence="4">CGMCC 1.15320</strain>
    </source>
</reference>
<dbReference type="Gene3D" id="3.30.9.10">
    <property type="entry name" value="D-Amino Acid Oxidase, subunit A, domain 2"/>
    <property type="match status" value="1"/>
</dbReference>
<dbReference type="AlphaFoldDB" id="A0A916WAY0"/>